<gene>
    <name evidence="1" type="ORF">BO97DRAFT_419710</name>
</gene>
<protein>
    <submittedName>
        <fullName evidence="1">Uncharacterized protein</fullName>
    </submittedName>
</protein>
<reference evidence="1 2" key="1">
    <citation type="submission" date="2018-02" db="EMBL/GenBank/DDBJ databases">
        <title>The genomes of Aspergillus section Nigri reveals drivers in fungal speciation.</title>
        <authorList>
            <consortium name="DOE Joint Genome Institute"/>
            <person name="Vesth T.C."/>
            <person name="Nybo J."/>
            <person name="Theobald S."/>
            <person name="Brandl J."/>
            <person name="Frisvad J.C."/>
            <person name="Nielsen K.F."/>
            <person name="Lyhne E.K."/>
            <person name="Kogle M.E."/>
            <person name="Kuo A."/>
            <person name="Riley R."/>
            <person name="Clum A."/>
            <person name="Nolan M."/>
            <person name="Lipzen A."/>
            <person name="Salamov A."/>
            <person name="Henrissat B."/>
            <person name="Wiebenga A."/>
            <person name="De vries R.P."/>
            <person name="Grigoriev I.V."/>
            <person name="Mortensen U.H."/>
            <person name="Andersen M.R."/>
            <person name="Baker S.E."/>
        </authorList>
    </citation>
    <scope>NUCLEOTIDE SEQUENCE [LARGE SCALE GENOMIC DNA]</scope>
    <source>
        <strain evidence="1 2">CBS 101889</strain>
    </source>
</reference>
<dbReference type="GeneID" id="37200874"/>
<organism evidence="1 2">
    <name type="scientific">Aspergillus homomorphus (strain CBS 101889)</name>
    <dbReference type="NCBI Taxonomy" id="1450537"/>
    <lineage>
        <taxon>Eukaryota</taxon>
        <taxon>Fungi</taxon>
        <taxon>Dikarya</taxon>
        <taxon>Ascomycota</taxon>
        <taxon>Pezizomycotina</taxon>
        <taxon>Eurotiomycetes</taxon>
        <taxon>Eurotiomycetidae</taxon>
        <taxon>Eurotiales</taxon>
        <taxon>Aspergillaceae</taxon>
        <taxon>Aspergillus</taxon>
        <taxon>Aspergillus subgen. Circumdati</taxon>
    </lineage>
</organism>
<evidence type="ECO:0000313" key="2">
    <source>
        <dbReference type="Proteomes" id="UP000248961"/>
    </source>
</evidence>
<dbReference type="RefSeq" id="XP_025556626.1">
    <property type="nucleotide sequence ID" value="XM_025696585.1"/>
</dbReference>
<accession>A0A395IB70</accession>
<proteinExistence type="predicted"/>
<keyword evidence="2" id="KW-1185">Reference proteome</keyword>
<dbReference type="EMBL" id="KZ824267">
    <property type="protein sequence ID" value="RAL17472.1"/>
    <property type="molecule type" value="Genomic_DNA"/>
</dbReference>
<dbReference type="STRING" id="1450537.A0A395IB70"/>
<dbReference type="Proteomes" id="UP000248961">
    <property type="component" value="Unassembled WGS sequence"/>
</dbReference>
<dbReference type="AlphaFoldDB" id="A0A395IB70"/>
<dbReference type="VEuPathDB" id="FungiDB:BO97DRAFT_419710"/>
<evidence type="ECO:0000313" key="1">
    <source>
        <dbReference type="EMBL" id="RAL17472.1"/>
    </source>
</evidence>
<name>A0A395IB70_ASPHC</name>
<sequence>MRLLEHQATIDAQVRPGGVLSRRRWFFTSFTPHDFTFAATVVCLELHVRWREGRDSEQRQNPGSGKEESLLALRTSQGILGQYKEESVEARQAWQSISVMLQKVGFQLLGTGLRVQNVQRVGN</sequence>